<proteinExistence type="predicted"/>
<sequence>MKRRIILITDGDVVAKKAIERAAKNIGGRCISRSAGNPTPISGEEIASLIFEAKYDPVLVMVDDIGNPQFGEGEKALAYLLGHPEMEVLGVIAVASNTESVKGVEVSYSIDHTGKVVHNAVDKNGYETNTKILYGDTVDVLNSFSVPIIIGIGDIGKINGVDRHTKGAPIITKALKEIISKESKNENN</sequence>
<keyword evidence="2" id="KW-1185">Reference proteome</keyword>
<organism evidence="1 2">
    <name type="scientific">Proteiniborus ethanoligenes</name>
    <dbReference type="NCBI Taxonomy" id="415015"/>
    <lineage>
        <taxon>Bacteria</taxon>
        <taxon>Bacillati</taxon>
        <taxon>Bacillota</taxon>
        <taxon>Clostridia</taxon>
        <taxon>Eubacteriales</taxon>
        <taxon>Proteiniborus</taxon>
    </lineage>
</organism>
<evidence type="ECO:0000313" key="2">
    <source>
        <dbReference type="Proteomes" id="UP000198625"/>
    </source>
</evidence>
<evidence type="ECO:0000313" key="1">
    <source>
        <dbReference type="EMBL" id="SDZ15546.1"/>
    </source>
</evidence>
<dbReference type="STRING" id="415015.SAMN05660462_02031"/>
<dbReference type="OrthoDB" id="1679631at2"/>
<dbReference type="Proteomes" id="UP000198625">
    <property type="component" value="Unassembled WGS sequence"/>
</dbReference>
<dbReference type="EMBL" id="FNQE01000022">
    <property type="protein sequence ID" value="SDZ15546.1"/>
    <property type="molecule type" value="Genomic_DNA"/>
</dbReference>
<dbReference type="InterPro" id="IPR025914">
    <property type="entry name" value="SpoVAE"/>
</dbReference>
<accession>A0A1H3QQ52</accession>
<dbReference type="Pfam" id="PF14097">
    <property type="entry name" value="SpoVAE"/>
    <property type="match status" value="1"/>
</dbReference>
<name>A0A1H3QQ52_9FIRM</name>
<reference evidence="1 2" key="1">
    <citation type="submission" date="2016-10" db="EMBL/GenBank/DDBJ databases">
        <authorList>
            <person name="de Groot N.N."/>
        </authorList>
    </citation>
    <scope>NUCLEOTIDE SEQUENCE [LARGE SCALE GENOMIC DNA]</scope>
    <source>
        <strain evidence="1 2">DSM 21650</strain>
    </source>
</reference>
<protein>
    <submittedName>
        <fullName evidence="1">Stage V sporulation protein AE</fullName>
    </submittedName>
</protein>
<gene>
    <name evidence="1" type="ORF">SAMN05660462_02031</name>
</gene>
<dbReference type="RefSeq" id="WP_091730689.1">
    <property type="nucleotide sequence ID" value="NZ_FNQE01000022.1"/>
</dbReference>
<dbReference type="AlphaFoldDB" id="A0A1H3QQ52"/>